<dbReference type="EMBL" id="FQWF01000010">
    <property type="protein sequence ID" value="SHG83925.1"/>
    <property type="molecule type" value="Genomic_DNA"/>
</dbReference>
<proteinExistence type="predicted"/>
<dbReference type="Proteomes" id="UP000184020">
    <property type="component" value="Unassembled WGS sequence"/>
</dbReference>
<dbReference type="AlphaFoldDB" id="A0A1M5N3B3"/>
<evidence type="ECO:0000313" key="1">
    <source>
        <dbReference type="EMBL" id="SHG83925.1"/>
    </source>
</evidence>
<name>A0A1M5N3B3_9FLAO</name>
<reference evidence="2" key="1">
    <citation type="submission" date="2016-11" db="EMBL/GenBank/DDBJ databases">
        <authorList>
            <person name="Varghese N."/>
            <person name="Submissions S."/>
        </authorList>
    </citation>
    <scope>NUCLEOTIDE SEQUENCE [LARGE SCALE GENOMIC DNA]</scope>
    <source>
        <strain evidence="2">DSM 17659</strain>
    </source>
</reference>
<gene>
    <name evidence="1" type="ORF">SAMN05444372_110134</name>
</gene>
<accession>A0A1M5N3B3</accession>
<evidence type="ECO:0000313" key="2">
    <source>
        <dbReference type="Proteomes" id="UP000184020"/>
    </source>
</evidence>
<organism evidence="1 2">
    <name type="scientific">Flavobacterium micromati</name>
    <dbReference type="NCBI Taxonomy" id="229205"/>
    <lineage>
        <taxon>Bacteria</taxon>
        <taxon>Pseudomonadati</taxon>
        <taxon>Bacteroidota</taxon>
        <taxon>Flavobacteriia</taxon>
        <taxon>Flavobacteriales</taxon>
        <taxon>Flavobacteriaceae</taxon>
        <taxon>Flavobacterium</taxon>
    </lineage>
</organism>
<keyword evidence="2" id="KW-1185">Reference proteome</keyword>
<sequence>MGNEEANVAALYLLDKDLGKRFGEVCLTHNATTTMLK</sequence>
<protein>
    <submittedName>
        <fullName evidence="1">Uncharacterized protein</fullName>
    </submittedName>
</protein>
<dbReference type="STRING" id="229205.SAMN05444372_110134"/>